<proteinExistence type="predicted"/>
<evidence type="ECO:0000313" key="2">
    <source>
        <dbReference type="EMBL" id="MBB6173655.1"/>
    </source>
</evidence>
<dbReference type="Proteomes" id="UP000546642">
    <property type="component" value="Unassembled WGS sequence"/>
</dbReference>
<dbReference type="EMBL" id="JACHDS010000001">
    <property type="protein sequence ID" value="MBB6173655.1"/>
    <property type="molecule type" value="Genomic_DNA"/>
</dbReference>
<accession>A0A7W9YKJ1</accession>
<dbReference type="AlphaFoldDB" id="A0A7W9YKJ1"/>
<evidence type="ECO:0000313" key="3">
    <source>
        <dbReference type="Proteomes" id="UP000546642"/>
    </source>
</evidence>
<keyword evidence="3" id="KW-1185">Reference proteome</keyword>
<gene>
    <name evidence="2" type="ORF">HNR23_003715</name>
</gene>
<reference evidence="2 3" key="1">
    <citation type="submission" date="2020-08" db="EMBL/GenBank/DDBJ databases">
        <title>Sequencing the genomes of 1000 actinobacteria strains.</title>
        <authorList>
            <person name="Klenk H.-P."/>
        </authorList>
    </citation>
    <scope>NUCLEOTIDE SEQUENCE [LARGE SCALE GENOMIC DNA]</scope>
    <source>
        <strain evidence="2 3">DSM 46659</strain>
    </source>
</reference>
<name>A0A7W9YKJ1_9ACTN</name>
<sequence length="77" mass="7891">MSRKASDTVSGTGLDMPAKDGVRAGVSRLWPTAARRASCRAHADGSHAESDYSGVIPGVRSVAGSGVDLLVRHVDGT</sequence>
<organism evidence="2 3">
    <name type="scientific">Nocardiopsis mwathae</name>
    <dbReference type="NCBI Taxonomy" id="1472723"/>
    <lineage>
        <taxon>Bacteria</taxon>
        <taxon>Bacillati</taxon>
        <taxon>Actinomycetota</taxon>
        <taxon>Actinomycetes</taxon>
        <taxon>Streptosporangiales</taxon>
        <taxon>Nocardiopsidaceae</taxon>
        <taxon>Nocardiopsis</taxon>
    </lineage>
</organism>
<comment type="caution">
    <text evidence="2">The sequence shown here is derived from an EMBL/GenBank/DDBJ whole genome shotgun (WGS) entry which is preliminary data.</text>
</comment>
<protein>
    <submittedName>
        <fullName evidence="2">Uncharacterized protein</fullName>
    </submittedName>
</protein>
<feature type="region of interest" description="Disordered" evidence="1">
    <location>
        <begin position="1"/>
        <end position="20"/>
    </location>
</feature>
<evidence type="ECO:0000256" key="1">
    <source>
        <dbReference type="SAM" id="MobiDB-lite"/>
    </source>
</evidence>